<accession>A0A6A6TTS2</accession>
<dbReference type="InterPro" id="IPR010730">
    <property type="entry name" value="HET"/>
</dbReference>
<dbReference type="Pfam" id="PF06985">
    <property type="entry name" value="HET"/>
    <property type="match status" value="1"/>
</dbReference>
<name>A0A6A6TTS2_9PEZI</name>
<reference evidence="2" key="1">
    <citation type="journal article" date="2020" name="Stud. Mycol.">
        <title>101 Dothideomycetes genomes: a test case for predicting lifestyles and emergence of pathogens.</title>
        <authorList>
            <person name="Haridas S."/>
            <person name="Albert R."/>
            <person name="Binder M."/>
            <person name="Bloem J."/>
            <person name="Labutti K."/>
            <person name="Salamov A."/>
            <person name="Andreopoulos B."/>
            <person name="Baker S."/>
            <person name="Barry K."/>
            <person name="Bills G."/>
            <person name="Bluhm B."/>
            <person name="Cannon C."/>
            <person name="Castanera R."/>
            <person name="Culley D."/>
            <person name="Daum C."/>
            <person name="Ezra D."/>
            <person name="Gonzalez J."/>
            <person name="Henrissat B."/>
            <person name="Kuo A."/>
            <person name="Liang C."/>
            <person name="Lipzen A."/>
            <person name="Lutzoni F."/>
            <person name="Magnuson J."/>
            <person name="Mondo S."/>
            <person name="Nolan M."/>
            <person name="Ohm R."/>
            <person name="Pangilinan J."/>
            <person name="Park H.-J."/>
            <person name="Ramirez L."/>
            <person name="Alfaro M."/>
            <person name="Sun H."/>
            <person name="Tritt A."/>
            <person name="Yoshinaga Y."/>
            <person name="Zwiers L.-H."/>
            <person name="Turgeon B."/>
            <person name="Goodwin S."/>
            <person name="Spatafora J."/>
            <person name="Crous P."/>
            <person name="Grigoriev I."/>
        </authorList>
    </citation>
    <scope>NUCLEOTIDE SEQUENCE</scope>
    <source>
        <strain evidence="2">CBS 115976</strain>
    </source>
</reference>
<dbReference type="Proteomes" id="UP000799302">
    <property type="component" value="Unassembled WGS sequence"/>
</dbReference>
<dbReference type="PANTHER" id="PTHR33112:SF16">
    <property type="entry name" value="HETEROKARYON INCOMPATIBILITY DOMAIN-CONTAINING PROTEIN"/>
    <property type="match status" value="1"/>
</dbReference>
<evidence type="ECO:0000313" key="2">
    <source>
        <dbReference type="EMBL" id="KAF2663160.1"/>
    </source>
</evidence>
<gene>
    <name evidence="2" type="ORF">BT63DRAFT_430598</name>
</gene>
<organism evidence="2 3">
    <name type="scientific">Microthyrium microscopicum</name>
    <dbReference type="NCBI Taxonomy" id="703497"/>
    <lineage>
        <taxon>Eukaryota</taxon>
        <taxon>Fungi</taxon>
        <taxon>Dikarya</taxon>
        <taxon>Ascomycota</taxon>
        <taxon>Pezizomycotina</taxon>
        <taxon>Dothideomycetes</taxon>
        <taxon>Dothideomycetes incertae sedis</taxon>
        <taxon>Microthyriales</taxon>
        <taxon>Microthyriaceae</taxon>
        <taxon>Microthyrium</taxon>
    </lineage>
</organism>
<feature type="domain" description="Heterokaryon incompatibility" evidence="1">
    <location>
        <begin position="64"/>
        <end position="216"/>
    </location>
</feature>
<evidence type="ECO:0000313" key="3">
    <source>
        <dbReference type="Proteomes" id="UP000799302"/>
    </source>
</evidence>
<feature type="non-terminal residue" evidence="2">
    <location>
        <position position="545"/>
    </location>
</feature>
<dbReference type="EMBL" id="MU004247">
    <property type="protein sequence ID" value="KAF2663160.1"/>
    <property type="molecule type" value="Genomic_DNA"/>
</dbReference>
<proteinExistence type="predicted"/>
<keyword evidence="3" id="KW-1185">Reference proteome</keyword>
<dbReference type="OrthoDB" id="3789824at2759"/>
<evidence type="ECO:0000259" key="1">
    <source>
        <dbReference type="Pfam" id="PF06985"/>
    </source>
</evidence>
<dbReference type="PANTHER" id="PTHR33112">
    <property type="entry name" value="DOMAIN PROTEIN, PUTATIVE-RELATED"/>
    <property type="match status" value="1"/>
</dbReference>
<dbReference type="AlphaFoldDB" id="A0A6A6TTS2"/>
<protein>
    <submittedName>
        <fullName evidence="2">HET-domain-containing protein</fullName>
    </submittedName>
</protein>
<sequence length="545" mass="62396">MVHIDANDPSVARQAKAWLDACLEEHDECRRLHWSGVNPTRLIRILDGERVQIVKLADSLNVRYVALSYCWGDLNDEERTLVDRGNTWSASEERRLSPFSISEFPKTIVDAIKFTRDVGIEYIWIDAVCILRDESPNPDKTHELGLMHTYYGNALFTLSLSSTTKATEGFLRPRNAWRYMESSCSLNGYEIISIDTTLDDAREHSPLAGRAWTLQEELLSPKRIYWFAQGMYWSCAQAQWIEGVKEPKFRPTPRVAEINLVMSLEENFLLACRKDRAEVVRTEWLRSVESYAKRDIGRSVDRFAAISGIAARYHDSFQGLDQYVAGLWRSGLPEHLGWRVVSLADRDGCDDVLKSIPSWSWAALPMKTMIWTHPKRFSSIYEPSTNDLELKLDSLPVQNPKWHADEAVHQGSLIKSIKVKGRLRPFWSDTSTLKPWKEVFVINKQGTEVLSDDFSVDDSVHAIHTSDGRMVVTGNRKDEVYGHLDFVQDIERAFSGSLEVNCLQLSSSSMLLLEQCGDMIYRRVGVSRNFWPGFFARFDLVEVTL</sequence>